<dbReference type="InterPro" id="IPR015362">
    <property type="entry name" value="WIBG_mago-bd"/>
</dbReference>
<dbReference type="AlphaFoldDB" id="A0A8H3F8I8"/>
<dbReference type="SUPFAM" id="SSF101931">
    <property type="entry name" value="Pym (Within the bgcn gene intron protein, WIBG), N-terminal domain"/>
    <property type="match status" value="1"/>
</dbReference>
<dbReference type="EMBL" id="CAJPDR010000117">
    <property type="protein sequence ID" value="CAF9918989.1"/>
    <property type="molecule type" value="Genomic_DNA"/>
</dbReference>
<dbReference type="InterPro" id="IPR039333">
    <property type="entry name" value="PYM1"/>
</dbReference>
<feature type="compositionally biased region" description="Basic residues" evidence="1">
    <location>
        <begin position="93"/>
        <end position="103"/>
    </location>
</feature>
<evidence type="ECO:0000313" key="4">
    <source>
        <dbReference type="Proteomes" id="UP000664203"/>
    </source>
</evidence>
<organism evidence="3 4">
    <name type="scientific">Alectoria fallacina</name>
    <dbReference type="NCBI Taxonomy" id="1903189"/>
    <lineage>
        <taxon>Eukaryota</taxon>
        <taxon>Fungi</taxon>
        <taxon>Dikarya</taxon>
        <taxon>Ascomycota</taxon>
        <taxon>Pezizomycotina</taxon>
        <taxon>Lecanoromycetes</taxon>
        <taxon>OSLEUM clade</taxon>
        <taxon>Lecanoromycetidae</taxon>
        <taxon>Lecanorales</taxon>
        <taxon>Lecanorineae</taxon>
        <taxon>Parmeliaceae</taxon>
        <taxon>Alectoria</taxon>
    </lineage>
</organism>
<feature type="domain" description="WIBG Mago-binding" evidence="2">
    <location>
        <begin position="25"/>
        <end position="51"/>
    </location>
</feature>
<accession>A0A8H3F8I8</accession>
<dbReference type="GO" id="GO:0003723">
    <property type="term" value="F:RNA binding"/>
    <property type="evidence" value="ECO:0007669"/>
    <property type="project" value="TreeGrafter"/>
</dbReference>
<dbReference type="GO" id="GO:0035145">
    <property type="term" value="C:exon-exon junction complex"/>
    <property type="evidence" value="ECO:0007669"/>
    <property type="project" value="TreeGrafter"/>
</dbReference>
<dbReference type="GO" id="GO:0005737">
    <property type="term" value="C:cytoplasm"/>
    <property type="evidence" value="ECO:0007669"/>
    <property type="project" value="TreeGrafter"/>
</dbReference>
<feature type="compositionally biased region" description="Acidic residues" evidence="1">
    <location>
        <begin position="151"/>
        <end position="163"/>
    </location>
</feature>
<feature type="region of interest" description="Disordered" evidence="1">
    <location>
        <begin position="1"/>
        <end position="198"/>
    </location>
</feature>
<reference evidence="3" key="1">
    <citation type="submission" date="2021-03" db="EMBL/GenBank/DDBJ databases">
        <authorList>
            <person name="Tagirdzhanova G."/>
        </authorList>
    </citation>
    <scope>NUCLEOTIDE SEQUENCE</scope>
</reference>
<feature type="compositionally biased region" description="Basic and acidic residues" evidence="1">
    <location>
        <begin position="180"/>
        <end position="198"/>
    </location>
</feature>
<gene>
    <name evidence="3" type="ORF">ALECFALPRED_000930</name>
</gene>
<dbReference type="OrthoDB" id="21625at2759"/>
<proteinExistence type="predicted"/>
<feature type="compositionally biased region" description="Basic and acidic residues" evidence="1">
    <location>
        <begin position="37"/>
        <end position="67"/>
    </location>
</feature>
<evidence type="ECO:0000256" key="1">
    <source>
        <dbReference type="SAM" id="MobiDB-lite"/>
    </source>
</evidence>
<dbReference type="SMART" id="SM01273">
    <property type="entry name" value="Mago-bind"/>
    <property type="match status" value="1"/>
</dbReference>
<feature type="compositionally biased region" description="Basic and acidic residues" evidence="1">
    <location>
        <begin position="121"/>
        <end position="142"/>
    </location>
</feature>
<name>A0A8H3F8I8_9LECA</name>
<keyword evidence="4" id="KW-1185">Reference proteome</keyword>
<dbReference type="PANTHER" id="PTHR22959:SF0">
    <property type="entry name" value="PARTNER OF Y14 AND MAGO"/>
    <property type="match status" value="1"/>
</dbReference>
<evidence type="ECO:0000313" key="3">
    <source>
        <dbReference type="EMBL" id="CAF9918989.1"/>
    </source>
</evidence>
<dbReference type="Proteomes" id="UP000664203">
    <property type="component" value="Unassembled WGS sequence"/>
</dbReference>
<evidence type="ECO:0000259" key="2">
    <source>
        <dbReference type="SMART" id="SM01273"/>
    </source>
</evidence>
<protein>
    <recommendedName>
        <fullName evidence="2">WIBG Mago-binding domain-containing protein</fullName>
    </recommendedName>
</protein>
<feature type="compositionally biased region" description="Basic and acidic residues" evidence="1">
    <location>
        <begin position="79"/>
        <end position="89"/>
    </location>
</feature>
<dbReference type="PANTHER" id="PTHR22959">
    <property type="entry name" value="PYM PROTEIN"/>
    <property type="match status" value="1"/>
</dbReference>
<dbReference type="InterPro" id="IPR036348">
    <property type="entry name" value="WIBG_N_sf"/>
</dbReference>
<sequence>MPTSTSPSPSQPPIPRSGILTTPTGDRHIPQSTRADGSLRKEIKIRPGYRPPEDVEVYKNRTAEAWKTRGSSVVPGAEGLKESEDEKSSIGKNAKRREARKRAKAAEGEEDNESLMNGNAKVEENRQYKTDSKPEGKSDWRAGDPPPSQEPEPEPEPEAEADFEAEKEKQARNLKKKLRQARELREKKDKGENLLPEQFEKVIKIQELIRQLDSLGFDSERAKDTR</sequence>
<comment type="caution">
    <text evidence="3">The sequence shown here is derived from an EMBL/GenBank/DDBJ whole genome shotgun (WGS) entry which is preliminary data.</text>
</comment>
<dbReference type="GO" id="GO:1903259">
    <property type="term" value="P:exon-exon junction complex disassembly"/>
    <property type="evidence" value="ECO:0007669"/>
    <property type="project" value="InterPro"/>
</dbReference>
<feature type="compositionally biased region" description="Polar residues" evidence="1">
    <location>
        <begin position="19"/>
        <end position="35"/>
    </location>
</feature>
<dbReference type="Pfam" id="PF09282">
    <property type="entry name" value="Mago-bind"/>
    <property type="match status" value="1"/>
</dbReference>